<dbReference type="EMBL" id="FMYV01000005">
    <property type="protein sequence ID" value="SDC59696.1"/>
    <property type="molecule type" value="Genomic_DNA"/>
</dbReference>
<keyword evidence="2" id="KW-1185">Reference proteome</keyword>
<dbReference type="Proteomes" id="UP000199322">
    <property type="component" value="Unassembled WGS sequence"/>
</dbReference>
<accession>A0A1G6MXI1</accession>
<sequence>MKMSERVEDHLKNLKIKKIKKKTIKHGMNTSWKLLFL</sequence>
<proteinExistence type="predicted"/>
<evidence type="ECO:0000313" key="2">
    <source>
        <dbReference type="Proteomes" id="UP000199322"/>
    </source>
</evidence>
<protein>
    <submittedName>
        <fullName evidence="1">Uncharacterized protein</fullName>
    </submittedName>
</protein>
<evidence type="ECO:0000313" key="1">
    <source>
        <dbReference type="EMBL" id="SDC59696.1"/>
    </source>
</evidence>
<reference evidence="1 2" key="1">
    <citation type="submission" date="2016-10" db="EMBL/GenBank/DDBJ databases">
        <authorList>
            <person name="de Groot N.N."/>
        </authorList>
    </citation>
    <scope>NUCLEOTIDE SEQUENCE [LARGE SCALE GENOMIC DNA]</scope>
    <source>
        <strain evidence="1 2">WG14</strain>
    </source>
</reference>
<name>A0A1G6MXI1_9BACT</name>
<organism evidence="1 2">
    <name type="scientific">Geotoga petraea</name>
    <dbReference type="NCBI Taxonomy" id="28234"/>
    <lineage>
        <taxon>Bacteria</taxon>
        <taxon>Thermotogati</taxon>
        <taxon>Thermotogota</taxon>
        <taxon>Thermotogae</taxon>
        <taxon>Petrotogales</taxon>
        <taxon>Petrotogaceae</taxon>
        <taxon>Geotoga</taxon>
    </lineage>
</organism>
<dbReference type="AlphaFoldDB" id="A0A1G6MXI1"/>
<gene>
    <name evidence="1" type="ORF">SAMN04488588_1407</name>
</gene>